<dbReference type="Proteomes" id="UP000076727">
    <property type="component" value="Unassembled WGS sequence"/>
</dbReference>
<name>A0A165LHG6_9APHY</name>
<dbReference type="Pfam" id="PF13087">
    <property type="entry name" value="AAA_12"/>
    <property type="match status" value="1"/>
</dbReference>
<dbReference type="EMBL" id="KV429129">
    <property type="protein sequence ID" value="KZT64423.1"/>
    <property type="molecule type" value="Genomic_DNA"/>
</dbReference>
<feature type="region of interest" description="Disordered" evidence="11">
    <location>
        <begin position="898"/>
        <end position="921"/>
    </location>
</feature>
<dbReference type="FunFam" id="3.40.50.300:FF:000326">
    <property type="entry name" value="P-loop containing nucleoside triphosphate hydrolase"/>
    <property type="match status" value="1"/>
</dbReference>
<keyword evidence="8" id="KW-0067">ATP-binding</keyword>
<dbReference type="Gene3D" id="3.40.50.300">
    <property type="entry name" value="P-loop containing nucleotide triphosphate hydrolases"/>
    <property type="match status" value="2"/>
</dbReference>
<dbReference type="InterPro" id="IPR049080">
    <property type="entry name" value="MOV-10-like_beta-barrel"/>
</dbReference>
<evidence type="ECO:0000259" key="14">
    <source>
        <dbReference type="Pfam" id="PF21634"/>
    </source>
</evidence>
<dbReference type="PANTHER" id="PTHR45418:SF1">
    <property type="entry name" value="CANCER_TESTIS ANTIGEN 55"/>
    <property type="match status" value="1"/>
</dbReference>
<dbReference type="AlphaFoldDB" id="A0A165LHG6"/>
<dbReference type="CDD" id="cd18808">
    <property type="entry name" value="SF1_C_Upf1"/>
    <property type="match status" value="1"/>
</dbReference>
<feature type="domain" description="Helicase MOV-10-like beta-barrel" evidence="14">
    <location>
        <begin position="301"/>
        <end position="355"/>
    </location>
</feature>
<evidence type="ECO:0000256" key="3">
    <source>
        <dbReference type="ARBA" id="ARBA00012552"/>
    </source>
</evidence>
<dbReference type="PANTHER" id="PTHR45418">
    <property type="entry name" value="CANCER/TESTIS ANTIGEN 55"/>
    <property type="match status" value="1"/>
</dbReference>
<keyword evidence="7" id="KW-0347">Helicase</keyword>
<dbReference type="Pfam" id="PF21634">
    <property type="entry name" value="MOV-10_beta-barrel"/>
    <property type="match status" value="1"/>
</dbReference>
<evidence type="ECO:0000256" key="1">
    <source>
        <dbReference type="ARBA" id="ARBA00004496"/>
    </source>
</evidence>
<gene>
    <name evidence="15" type="ORF">DAEQUDRAFT_805907</name>
</gene>
<evidence type="ECO:0000256" key="4">
    <source>
        <dbReference type="ARBA" id="ARBA00022490"/>
    </source>
</evidence>
<evidence type="ECO:0000256" key="5">
    <source>
        <dbReference type="ARBA" id="ARBA00022741"/>
    </source>
</evidence>
<dbReference type="GO" id="GO:0005694">
    <property type="term" value="C:chromosome"/>
    <property type="evidence" value="ECO:0007669"/>
    <property type="project" value="UniProtKB-ARBA"/>
</dbReference>
<dbReference type="InterPro" id="IPR047187">
    <property type="entry name" value="SF1_C_Upf1"/>
</dbReference>
<keyword evidence="16" id="KW-1185">Reference proteome</keyword>
<evidence type="ECO:0000313" key="15">
    <source>
        <dbReference type="EMBL" id="KZT64423.1"/>
    </source>
</evidence>
<evidence type="ECO:0000256" key="8">
    <source>
        <dbReference type="ARBA" id="ARBA00022840"/>
    </source>
</evidence>
<evidence type="ECO:0000313" key="16">
    <source>
        <dbReference type="Proteomes" id="UP000076727"/>
    </source>
</evidence>
<dbReference type="CDD" id="cd18038">
    <property type="entry name" value="DEXXQc_Helz-like"/>
    <property type="match status" value="1"/>
</dbReference>
<evidence type="ECO:0000256" key="11">
    <source>
        <dbReference type="SAM" id="MobiDB-lite"/>
    </source>
</evidence>
<evidence type="ECO:0000256" key="2">
    <source>
        <dbReference type="ARBA" id="ARBA00005601"/>
    </source>
</evidence>
<comment type="catalytic activity">
    <reaction evidence="10">
        <text>ATP + H2O = ADP + phosphate + H(+)</text>
        <dbReference type="Rhea" id="RHEA:13065"/>
        <dbReference type="ChEBI" id="CHEBI:15377"/>
        <dbReference type="ChEBI" id="CHEBI:15378"/>
        <dbReference type="ChEBI" id="CHEBI:30616"/>
        <dbReference type="ChEBI" id="CHEBI:43474"/>
        <dbReference type="ChEBI" id="CHEBI:456216"/>
        <dbReference type="EC" id="3.6.4.13"/>
    </reaction>
</comment>
<accession>A0A165LHG6</accession>
<dbReference type="InterPro" id="IPR027417">
    <property type="entry name" value="P-loop_NTPase"/>
</dbReference>
<comment type="subcellular location">
    <subcellularLocation>
        <location evidence="1">Cytoplasm</location>
    </subcellularLocation>
</comment>
<dbReference type="InterPro" id="IPR041679">
    <property type="entry name" value="DNA2/NAM7-like_C"/>
</dbReference>
<comment type="similarity">
    <text evidence="2">Belongs to the DNA2/NAM7 helicase family. SDE3 subfamily.</text>
</comment>
<evidence type="ECO:0000259" key="12">
    <source>
        <dbReference type="Pfam" id="PF13086"/>
    </source>
</evidence>
<dbReference type="GO" id="GO:0031047">
    <property type="term" value="P:regulatory ncRNA-mediated gene silencing"/>
    <property type="evidence" value="ECO:0007669"/>
    <property type="project" value="UniProtKB-KW"/>
</dbReference>
<dbReference type="GO" id="GO:0005737">
    <property type="term" value="C:cytoplasm"/>
    <property type="evidence" value="ECO:0007669"/>
    <property type="project" value="UniProtKB-SubCell"/>
</dbReference>
<keyword evidence="6 15" id="KW-0378">Hydrolase</keyword>
<dbReference type="InterPro" id="IPR026122">
    <property type="entry name" value="MOV-10/SDE3_DEXXQ/H-box"/>
</dbReference>
<dbReference type="InterPro" id="IPR041677">
    <property type="entry name" value="DNA2/NAM7_AAA_11"/>
</dbReference>
<evidence type="ECO:0000256" key="7">
    <source>
        <dbReference type="ARBA" id="ARBA00022806"/>
    </source>
</evidence>
<feature type="domain" description="DNA2/NAM7 helicase helicase" evidence="12">
    <location>
        <begin position="430"/>
        <end position="489"/>
    </location>
</feature>
<dbReference type="GO" id="GO:0016787">
    <property type="term" value="F:hydrolase activity"/>
    <property type="evidence" value="ECO:0007669"/>
    <property type="project" value="UniProtKB-KW"/>
</dbReference>
<organism evidence="15 16">
    <name type="scientific">Daedalea quercina L-15889</name>
    <dbReference type="NCBI Taxonomy" id="1314783"/>
    <lineage>
        <taxon>Eukaryota</taxon>
        <taxon>Fungi</taxon>
        <taxon>Dikarya</taxon>
        <taxon>Basidiomycota</taxon>
        <taxon>Agaricomycotina</taxon>
        <taxon>Agaricomycetes</taxon>
        <taxon>Polyporales</taxon>
        <taxon>Fomitopsis</taxon>
    </lineage>
</organism>
<dbReference type="SUPFAM" id="SSF52540">
    <property type="entry name" value="P-loop containing nucleoside triphosphate hydrolases"/>
    <property type="match status" value="1"/>
</dbReference>
<feature type="domain" description="DNA2/NAM7 helicase-like C-terminal" evidence="13">
    <location>
        <begin position="634"/>
        <end position="825"/>
    </location>
</feature>
<feature type="compositionally biased region" description="Acidic residues" evidence="11">
    <location>
        <begin position="899"/>
        <end position="912"/>
    </location>
</feature>
<dbReference type="OrthoDB" id="6513042at2759"/>
<keyword evidence="4" id="KW-0963">Cytoplasm</keyword>
<dbReference type="EC" id="3.6.4.13" evidence="3"/>
<evidence type="ECO:0000256" key="9">
    <source>
        <dbReference type="ARBA" id="ARBA00023158"/>
    </source>
</evidence>
<keyword evidence="5" id="KW-0547">Nucleotide-binding</keyword>
<dbReference type="GO" id="GO:0032574">
    <property type="term" value="F:5'-3' RNA helicase activity"/>
    <property type="evidence" value="ECO:0007669"/>
    <property type="project" value="InterPro"/>
</dbReference>
<proteinExistence type="inferred from homology"/>
<feature type="domain" description="DNA2/NAM7 helicase helicase" evidence="12">
    <location>
        <begin position="530"/>
        <end position="604"/>
    </location>
</feature>
<sequence length="921" mass="102881">MQAYDAHKQGEAHKRALTELAFASIPQGTSSGYVRCPICERDLPAARWDAHVERDQYHRKRQKYADVTTQVHSARLNRNGVSVTGEASGIDFGVIEADAVHGSSADQMMEVTVSNEVSGSLITLALIKFSSSYKRNSSSSFSAALRGASRFVNHGKPRTVVVTFHSSYVGRFEDVLEFEFHDVRRRERFVILRNVLAVVGPAADYDFLKAKGPYRRPPFVPHEPDPYAIPTARPPTWSKVRWAVKLPEFAIPDRLARTLNTADKRKILAEIRVHFLPNEFNIQTYCKFFSTLLHVEEFQQRLHIPGLTEGNPTLRVGDKLLVCKYEAAEVWHQAIVHEVQPEGVVLHINPKFSLRSSREPVNIRFQLNRMPWRRRHQAVALDDRQARLLFPAVEDASLLRHPTAADIDAFQFKDTSLVDNYEQKVVVSAITNAPPGSVPFVIFGPPGTGKTVTLVEAALQILKNNMVTRLLICAPTNNAANLLAFKLMSLGPSQLFRLNAIWQPIKPGLQETLKDFCMINGNRVYAIPDAETLKSFRVIVTTCVSAAVPYSLGIARGWFTHVFVDEAGQCSEPDSMIPLKLVAGPETNIVLAGDIKQLGPVIHSSIGRDLGLRHSYLERLSNMPVYDLSIYRGITIMKLIKHFRSHPAIIRFSNERFYENELRPSGDPGITHSMLRSTVLDGLNPEFPVIFHGVGGRDEQEEGSPSYFNIEEASLVAKYCDELISDRKVPIGAKDIGVISPYRAQGRKIRALLGRLSAQTEGLKVGSTEEFQGQERRVIIISTVRSNTAHALGDIRRRLGFVGDAQRFNVAITRARALLIVIGDPSILSLDGVWKEFLVYVKRNGGWRGKDSIHGSDPESDDGGDTTHAAARREVEELIQRLLSLTFEDTYGWTVPDPLVDDLGSEPDEEAYDDRPPEVED</sequence>
<evidence type="ECO:0000259" key="13">
    <source>
        <dbReference type="Pfam" id="PF13087"/>
    </source>
</evidence>
<dbReference type="Pfam" id="PF13086">
    <property type="entry name" value="AAA_11"/>
    <property type="match status" value="2"/>
</dbReference>
<protein>
    <recommendedName>
        <fullName evidence="3">RNA helicase</fullName>
        <ecNumber evidence="3">3.6.4.13</ecNumber>
    </recommendedName>
</protein>
<evidence type="ECO:0000256" key="6">
    <source>
        <dbReference type="ARBA" id="ARBA00022801"/>
    </source>
</evidence>
<evidence type="ECO:0000256" key="10">
    <source>
        <dbReference type="ARBA" id="ARBA00047984"/>
    </source>
</evidence>
<dbReference type="STRING" id="1314783.A0A165LHG6"/>
<reference evidence="15 16" key="1">
    <citation type="journal article" date="2016" name="Mol. Biol. Evol.">
        <title>Comparative Genomics of Early-Diverging Mushroom-Forming Fungi Provides Insights into the Origins of Lignocellulose Decay Capabilities.</title>
        <authorList>
            <person name="Nagy L.G."/>
            <person name="Riley R."/>
            <person name="Tritt A."/>
            <person name="Adam C."/>
            <person name="Daum C."/>
            <person name="Floudas D."/>
            <person name="Sun H."/>
            <person name="Yadav J.S."/>
            <person name="Pangilinan J."/>
            <person name="Larsson K.H."/>
            <person name="Matsuura K."/>
            <person name="Barry K."/>
            <person name="Labutti K."/>
            <person name="Kuo R."/>
            <person name="Ohm R.A."/>
            <person name="Bhattacharya S.S."/>
            <person name="Shirouzu T."/>
            <person name="Yoshinaga Y."/>
            <person name="Martin F.M."/>
            <person name="Grigoriev I.V."/>
            <person name="Hibbett D.S."/>
        </authorList>
    </citation>
    <scope>NUCLEOTIDE SEQUENCE [LARGE SCALE GENOMIC DNA]</scope>
    <source>
        <strain evidence="15 16">L-15889</strain>
    </source>
</reference>
<keyword evidence="9" id="KW-0943">RNA-mediated gene silencing</keyword>
<dbReference type="GO" id="GO:0005524">
    <property type="term" value="F:ATP binding"/>
    <property type="evidence" value="ECO:0007669"/>
    <property type="project" value="UniProtKB-KW"/>
</dbReference>
<dbReference type="GO" id="GO:0003723">
    <property type="term" value="F:RNA binding"/>
    <property type="evidence" value="ECO:0007669"/>
    <property type="project" value="InterPro"/>
</dbReference>